<dbReference type="PROSITE" id="PS51257">
    <property type="entry name" value="PROKAR_LIPOPROTEIN"/>
    <property type="match status" value="1"/>
</dbReference>
<dbReference type="OrthoDB" id="4578801at2"/>
<sequence>MTKQTTIVKDSHTMTITDGVPVFACSFSISASCYQYPDCECESWVPGAHEHPSITHAECLLAGWFKHPGDTREMFIEDGSMMPENASGPIEVEWDDCPLWFFTKTDEVTA</sequence>
<dbReference type="Proteomes" id="UP000298218">
    <property type="component" value="Unassembled WGS sequence"/>
</dbReference>
<dbReference type="AlphaFoldDB" id="A0A4Y8KWH1"/>
<protein>
    <submittedName>
        <fullName evidence="1">Uncharacterized protein</fullName>
    </submittedName>
</protein>
<proteinExistence type="predicted"/>
<name>A0A4Y8KWH1_9MICO</name>
<dbReference type="EMBL" id="SOHQ01000013">
    <property type="protein sequence ID" value="TFD80861.1"/>
    <property type="molecule type" value="Genomic_DNA"/>
</dbReference>
<reference evidence="1 2" key="1">
    <citation type="submission" date="2019-03" db="EMBL/GenBank/DDBJ databases">
        <title>Genomics of glacier-inhabiting Cryobacterium strains.</title>
        <authorList>
            <person name="Liu Q."/>
            <person name="Xin Y.-H."/>
        </authorList>
    </citation>
    <scope>NUCLEOTIDE SEQUENCE [LARGE SCALE GENOMIC DNA]</scope>
    <source>
        <strain evidence="1 2">CGMCC 1.4292</strain>
    </source>
</reference>
<accession>A0A4Y8KWH1</accession>
<keyword evidence="2" id="KW-1185">Reference proteome</keyword>
<organism evidence="1 2">
    <name type="scientific">Cryobacterium psychrophilum</name>
    <dbReference type="NCBI Taxonomy" id="41988"/>
    <lineage>
        <taxon>Bacteria</taxon>
        <taxon>Bacillati</taxon>
        <taxon>Actinomycetota</taxon>
        <taxon>Actinomycetes</taxon>
        <taxon>Micrococcales</taxon>
        <taxon>Microbacteriaceae</taxon>
        <taxon>Cryobacterium</taxon>
    </lineage>
</organism>
<dbReference type="RefSeq" id="WP_134173900.1">
    <property type="nucleotide sequence ID" value="NZ_SODI01000001.1"/>
</dbReference>
<evidence type="ECO:0000313" key="1">
    <source>
        <dbReference type="EMBL" id="TFD80861.1"/>
    </source>
</evidence>
<evidence type="ECO:0000313" key="2">
    <source>
        <dbReference type="Proteomes" id="UP000298218"/>
    </source>
</evidence>
<comment type="caution">
    <text evidence="1">The sequence shown here is derived from an EMBL/GenBank/DDBJ whole genome shotgun (WGS) entry which is preliminary data.</text>
</comment>
<gene>
    <name evidence="1" type="ORF">E3T53_04355</name>
</gene>